<sequence length="136" mass="15222">MENRNNLCIIKRKSNVLRKSGVYMCNAHTPTGDYATMRTQVNGEEDTGTTPLYRPSGSGVTAGVLQGSMIGSLLYISLYDVELCFLLYTDDRVIAVVTKPCFLVFFAISSLYEYLPMPSLNRGTFTEQNHYLVDQT</sequence>
<dbReference type="AlphaFoldDB" id="A0A1A9ZUC6"/>
<accession>A0A1A9ZUC6</accession>
<dbReference type="EnsemblMetazoa" id="GPAI025330-RA">
    <property type="protein sequence ID" value="GPAI025330-PA"/>
    <property type="gene ID" value="GPAI025330"/>
</dbReference>
<dbReference type="VEuPathDB" id="VectorBase:GPAI025330"/>
<keyword evidence="1" id="KW-0472">Membrane</keyword>
<name>A0A1A9ZUC6_GLOPL</name>
<evidence type="ECO:0000256" key="1">
    <source>
        <dbReference type="SAM" id="Phobius"/>
    </source>
</evidence>
<keyword evidence="1" id="KW-0812">Transmembrane</keyword>
<feature type="transmembrane region" description="Helical" evidence="1">
    <location>
        <begin position="93"/>
        <end position="112"/>
    </location>
</feature>
<protein>
    <submittedName>
        <fullName evidence="2">Uncharacterized protein</fullName>
    </submittedName>
</protein>
<organism evidence="2 3">
    <name type="scientific">Glossina pallidipes</name>
    <name type="common">Tsetse fly</name>
    <dbReference type="NCBI Taxonomy" id="7398"/>
    <lineage>
        <taxon>Eukaryota</taxon>
        <taxon>Metazoa</taxon>
        <taxon>Ecdysozoa</taxon>
        <taxon>Arthropoda</taxon>
        <taxon>Hexapoda</taxon>
        <taxon>Insecta</taxon>
        <taxon>Pterygota</taxon>
        <taxon>Neoptera</taxon>
        <taxon>Endopterygota</taxon>
        <taxon>Diptera</taxon>
        <taxon>Brachycera</taxon>
        <taxon>Muscomorpha</taxon>
        <taxon>Hippoboscoidea</taxon>
        <taxon>Glossinidae</taxon>
        <taxon>Glossina</taxon>
    </lineage>
</organism>
<evidence type="ECO:0000313" key="2">
    <source>
        <dbReference type="EnsemblMetazoa" id="GPAI025330-PA"/>
    </source>
</evidence>
<keyword evidence="1" id="KW-1133">Transmembrane helix</keyword>
<dbReference type="Proteomes" id="UP000092445">
    <property type="component" value="Unassembled WGS sequence"/>
</dbReference>
<proteinExistence type="predicted"/>
<feature type="transmembrane region" description="Helical" evidence="1">
    <location>
        <begin position="60"/>
        <end position="81"/>
    </location>
</feature>
<reference evidence="2" key="2">
    <citation type="submission" date="2020-05" db="UniProtKB">
        <authorList>
            <consortium name="EnsemblMetazoa"/>
        </authorList>
    </citation>
    <scope>IDENTIFICATION</scope>
    <source>
        <strain evidence="2">IAEA</strain>
    </source>
</reference>
<evidence type="ECO:0000313" key="3">
    <source>
        <dbReference type="Proteomes" id="UP000092445"/>
    </source>
</evidence>
<keyword evidence="3" id="KW-1185">Reference proteome</keyword>
<reference evidence="3" key="1">
    <citation type="submission" date="2014-03" db="EMBL/GenBank/DDBJ databases">
        <authorList>
            <person name="Aksoy S."/>
            <person name="Warren W."/>
            <person name="Wilson R.K."/>
        </authorList>
    </citation>
    <scope>NUCLEOTIDE SEQUENCE [LARGE SCALE GENOMIC DNA]</scope>
    <source>
        <strain evidence="3">IAEA</strain>
    </source>
</reference>